<name>A0A914YRB4_9BILA</name>
<reference evidence="2" key="1">
    <citation type="submission" date="2022-11" db="UniProtKB">
        <authorList>
            <consortium name="WormBaseParasite"/>
        </authorList>
    </citation>
    <scope>IDENTIFICATION</scope>
</reference>
<evidence type="ECO:0000313" key="2">
    <source>
        <dbReference type="WBParaSite" id="PSU_v2.g2193.t1"/>
    </source>
</evidence>
<protein>
    <submittedName>
        <fullName evidence="2">Uncharacterized protein</fullName>
    </submittedName>
</protein>
<dbReference type="WBParaSite" id="PSU_v2.g2193.t1">
    <property type="protein sequence ID" value="PSU_v2.g2193.t1"/>
    <property type="gene ID" value="PSU_v2.g2193"/>
</dbReference>
<proteinExistence type="predicted"/>
<accession>A0A914YRB4</accession>
<dbReference type="AlphaFoldDB" id="A0A914YRB4"/>
<organism evidence="1 2">
    <name type="scientific">Panagrolaimus superbus</name>
    <dbReference type="NCBI Taxonomy" id="310955"/>
    <lineage>
        <taxon>Eukaryota</taxon>
        <taxon>Metazoa</taxon>
        <taxon>Ecdysozoa</taxon>
        <taxon>Nematoda</taxon>
        <taxon>Chromadorea</taxon>
        <taxon>Rhabditida</taxon>
        <taxon>Tylenchina</taxon>
        <taxon>Panagrolaimomorpha</taxon>
        <taxon>Panagrolaimoidea</taxon>
        <taxon>Panagrolaimidae</taxon>
        <taxon>Panagrolaimus</taxon>
    </lineage>
</organism>
<dbReference type="Proteomes" id="UP000887577">
    <property type="component" value="Unplaced"/>
</dbReference>
<keyword evidence="1" id="KW-1185">Reference proteome</keyword>
<sequence>MAFYYIDYKNHETITLVTTASPQNMCTFKISSTNQYSLKFRTSYIRDGMNMADITLSSNQITNPSLNPTKPCKPSYDFTSSQTYDALTELCCITKSNGPWPGALNK</sequence>
<evidence type="ECO:0000313" key="1">
    <source>
        <dbReference type="Proteomes" id="UP000887577"/>
    </source>
</evidence>